<dbReference type="Pfam" id="PF00561">
    <property type="entry name" value="Abhydrolase_1"/>
    <property type="match status" value="1"/>
</dbReference>
<sequence length="420" mass="49089">MKTRNYILCFILSVLTSVLFYYNSSKNNVCKNYSDYLMIHSSENCWYEPGYYGEVPQIVLRRNQSLETYYTVTEDNYILKTFRMVPKCEPKAIVLLDHSFIANAEMWVDKGDLSLGFYLLERGYEVWMGNFRGSKYSNTNVKYTVDDYAYWNFGFHEQGVYDIKSQIDLIKKITNKNDIVFIGYSMAGTSSLVYASLHPEHAQNSVSALINVGGVFHLRNMKGLGPDMANFFYRYKFLELMNWLRIGSFPYGTILRLIKFSACNSHPFKYFCIYLYQPLIGFSKTELDASNAPIIIKKLPDGGSTKAILHFSQIYNTGGKFRLFDYGLKKNLEHYNSTEPPLYPLNRIKVPVFTYHGSEDFFTDLKDVEELYQELSPQAKIYGHKEVKGYNHFDLMYGKNREKDVYEHLLQLLERIRFKN</sequence>
<evidence type="ECO:0000256" key="3">
    <source>
        <dbReference type="ARBA" id="ARBA00022801"/>
    </source>
</evidence>
<comment type="similarity">
    <text evidence="1 7">Belongs to the AB hydrolase superfamily. Lipase family.</text>
</comment>
<dbReference type="PIRSF" id="PIRSF000862">
    <property type="entry name" value="Steryl_ester_lip"/>
    <property type="match status" value="1"/>
</dbReference>
<protein>
    <recommendedName>
        <fullName evidence="7">Lipase</fullName>
    </recommendedName>
</protein>
<reference evidence="11 12" key="1">
    <citation type="submission" date="2023-03" db="EMBL/GenBank/DDBJ databases">
        <title>Genome insight into feeding habits of ladybird beetles.</title>
        <authorList>
            <person name="Li H.-S."/>
            <person name="Huang Y.-H."/>
            <person name="Pang H."/>
        </authorList>
    </citation>
    <scope>NUCLEOTIDE SEQUENCE [LARGE SCALE GENOMIC DNA]</scope>
    <source>
        <strain evidence="11">SYSU_2023b</strain>
        <tissue evidence="11">Whole body</tissue>
    </source>
</reference>
<feature type="active site" description="Charge relay system" evidence="8">
    <location>
        <position position="392"/>
    </location>
</feature>
<dbReference type="GO" id="GO:0016042">
    <property type="term" value="P:lipid catabolic process"/>
    <property type="evidence" value="ECO:0007669"/>
    <property type="project" value="UniProtKB-KW"/>
</dbReference>
<feature type="active site" description="Nucleophile" evidence="8">
    <location>
        <position position="185"/>
    </location>
</feature>
<evidence type="ECO:0000313" key="12">
    <source>
        <dbReference type="Proteomes" id="UP001431783"/>
    </source>
</evidence>
<keyword evidence="2 9" id="KW-0732">Signal</keyword>
<evidence type="ECO:0000256" key="1">
    <source>
        <dbReference type="ARBA" id="ARBA00010701"/>
    </source>
</evidence>
<keyword evidence="4 7" id="KW-0442">Lipid degradation</keyword>
<dbReference type="InterPro" id="IPR000073">
    <property type="entry name" value="AB_hydrolase_1"/>
</dbReference>
<feature type="domain" description="AB hydrolase-1" evidence="10">
    <location>
        <begin position="94"/>
        <end position="396"/>
    </location>
</feature>
<evidence type="ECO:0000313" key="11">
    <source>
        <dbReference type="EMBL" id="KAK9874924.1"/>
    </source>
</evidence>
<dbReference type="AlphaFoldDB" id="A0AAW1TVX3"/>
<keyword evidence="3 7" id="KW-0378">Hydrolase</keyword>
<feature type="signal peptide" evidence="9">
    <location>
        <begin position="1"/>
        <end position="20"/>
    </location>
</feature>
<dbReference type="EMBL" id="JARQZJ010000032">
    <property type="protein sequence ID" value="KAK9874924.1"/>
    <property type="molecule type" value="Genomic_DNA"/>
</dbReference>
<dbReference type="SUPFAM" id="SSF53474">
    <property type="entry name" value="alpha/beta-Hydrolases"/>
    <property type="match status" value="1"/>
</dbReference>
<name>A0AAW1TVX3_9CUCU</name>
<dbReference type="Proteomes" id="UP001431783">
    <property type="component" value="Unassembled WGS sequence"/>
</dbReference>
<dbReference type="InterPro" id="IPR025483">
    <property type="entry name" value="Lipase_euk"/>
</dbReference>
<dbReference type="Gene3D" id="3.40.50.1820">
    <property type="entry name" value="alpha/beta hydrolase"/>
    <property type="match status" value="1"/>
</dbReference>
<dbReference type="FunFam" id="3.40.50.1820:FF:000057">
    <property type="entry name" value="Lipase"/>
    <property type="match status" value="1"/>
</dbReference>
<evidence type="ECO:0000256" key="2">
    <source>
        <dbReference type="ARBA" id="ARBA00022729"/>
    </source>
</evidence>
<evidence type="ECO:0000256" key="8">
    <source>
        <dbReference type="PIRSR" id="PIRSR000862-1"/>
    </source>
</evidence>
<evidence type="ECO:0000256" key="5">
    <source>
        <dbReference type="ARBA" id="ARBA00023098"/>
    </source>
</evidence>
<evidence type="ECO:0000256" key="7">
    <source>
        <dbReference type="PIRNR" id="PIRNR000862"/>
    </source>
</evidence>
<keyword evidence="5" id="KW-0443">Lipid metabolism</keyword>
<evidence type="ECO:0000256" key="9">
    <source>
        <dbReference type="SAM" id="SignalP"/>
    </source>
</evidence>
<feature type="chain" id="PRO_5043665570" description="Lipase" evidence="9">
    <location>
        <begin position="21"/>
        <end position="420"/>
    </location>
</feature>
<proteinExistence type="inferred from homology"/>
<keyword evidence="12" id="KW-1185">Reference proteome</keyword>
<feature type="active site" description="Charge relay system" evidence="8">
    <location>
        <position position="360"/>
    </location>
</feature>
<evidence type="ECO:0000256" key="6">
    <source>
        <dbReference type="ARBA" id="ARBA00023180"/>
    </source>
</evidence>
<evidence type="ECO:0000259" key="10">
    <source>
        <dbReference type="Pfam" id="PF00561"/>
    </source>
</evidence>
<comment type="caution">
    <text evidence="11">The sequence shown here is derived from an EMBL/GenBank/DDBJ whole genome shotgun (WGS) entry which is preliminary data.</text>
</comment>
<evidence type="ECO:0000256" key="4">
    <source>
        <dbReference type="ARBA" id="ARBA00022963"/>
    </source>
</evidence>
<dbReference type="GO" id="GO:0016788">
    <property type="term" value="F:hydrolase activity, acting on ester bonds"/>
    <property type="evidence" value="ECO:0007669"/>
    <property type="project" value="InterPro"/>
</dbReference>
<gene>
    <name evidence="11" type="ORF">WA026_005739</name>
</gene>
<dbReference type="InterPro" id="IPR029058">
    <property type="entry name" value="AB_hydrolase_fold"/>
</dbReference>
<accession>A0AAW1TVX3</accession>
<dbReference type="PANTHER" id="PTHR11005">
    <property type="entry name" value="LYSOSOMAL ACID LIPASE-RELATED"/>
    <property type="match status" value="1"/>
</dbReference>
<keyword evidence="6" id="KW-0325">Glycoprotein</keyword>
<organism evidence="11 12">
    <name type="scientific">Henosepilachna vigintioctopunctata</name>
    <dbReference type="NCBI Taxonomy" id="420089"/>
    <lineage>
        <taxon>Eukaryota</taxon>
        <taxon>Metazoa</taxon>
        <taxon>Ecdysozoa</taxon>
        <taxon>Arthropoda</taxon>
        <taxon>Hexapoda</taxon>
        <taxon>Insecta</taxon>
        <taxon>Pterygota</taxon>
        <taxon>Neoptera</taxon>
        <taxon>Endopterygota</taxon>
        <taxon>Coleoptera</taxon>
        <taxon>Polyphaga</taxon>
        <taxon>Cucujiformia</taxon>
        <taxon>Coccinelloidea</taxon>
        <taxon>Coccinellidae</taxon>
        <taxon>Epilachninae</taxon>
        <taxon>Epilachnini</taxon>
        <taxon>Henosepilachna</taxon>
    </lineage>
</organism>